<accession>A0A517YM83</accession>
<proteinExistence type="predicted"/>
<evidence type="ECO:0000259" key="1">
    <source>
        <dbReference type="Pfam" id="PF04851"/>
    </source>
</evidence>
<dbReference type="KEGG" id="aagg:ETAA8_64920"/>
<keyword evidence="3" id="KW-1185">Reference proteome</keyword>
<dbReference type="Pfam" id="PF04851">
    <property type="entry name" value="ResIII"/>
    <property type="match status" value="1"/>
</dbReference>
<reference evidence="2 3" key="1">
    <citation type="submission" date="2019-02" db="EMBL/GenBank/DDBJ databases">
        <title>Deep-cultivation of Planctomycetes and their phenomic and genomic characterization uncovers novel biology.</title>
        <authorList>
            <person name="Wiegand S."/>
            <person name="Jogler M."/>
            <person name="Boedeker C."/>
            <person name="Pinto D."/>
            <person name="Vollmers J."/>
            <person name="Rivas-Marin E."/>
            <person name="Kohn T."/>
            <person name="Peeters S.H."/>
            <person name="Heuer A."/>
            <person name="Rast P."/>
            <person name="Oberbeckmann S."/>
            <person name="Bunk B."/>
            <person name="Jeske O."/>
            <person name="Meyerdierks A."/>
            <person name="Storesund J.E."/>
            <person name="Kallscheuer N."/>
            <person name="Luecker S."/>
            <person name="Lage O.M."/>
            <person name="Pohl T."/>
            <person name="Merkel B.J."/>
            <person name="Hornburger P."/>
            <person name="Mueller R.-W."/>
            <person name="Bruemmer F."/>
            <person name="Labrenz M."/>
            <person name="Spormann A.M."/>
            <person name="Op den Camp H."/>
            <person name="Overmann J."/>
            <person name="Amann R."/>
            <person name="Jetten M.S.M."/>
            <person name="Mascher T."/>
            <person name="Medema M.H."/>
            <person name="Devos D.P."/>
            <person name="Kaster A.-K."/>
            <person name="Ovreas L."/>
            <person name="Rohde M."/>
            <person name="Galperin M.Y."/>
            <person name="Jogler C."/>
        </authorList>
    </citation>
    <scope>NUCLEOTIDE SEQUENCE [LARGE SCALE GENOMIC DNA]</scope>
    <source>
        <strain evidence="2 3">ETA_A8</strain>
    </source>
</reference>
<protein>
    <submittedName>
        <fullName evidence="2">Type III restriction enzyme, res subunit</fullName>
    </submittedName>
</protein>
<gene>
    <name evidence="2" type="ORF">ETAA8_64920</name>
</gene>
<dbReference type="Gene3D" id="3.40.50.300">
    <property type="entry name" value="P-loop containing nucleotide triphosphate hydrolases"/>
    <property type="match status" value="1"/>
</dbReference>
<dbReference type="GO" id="GO:0003677">
    <property type="term" value="F:DNA binding"/>
    <property type="evidence" value="ECO:0007669"/>
    <property type="project" value="InterPro"/>
</dbReference>
<feature type="domain" description="Helicase/UvrB N-terminal" evidence="1">
    <location>
        <begin position="15"/>
        <end position="76"/>
    </location>
</feature>
<dbReference type="GO" id="GO:0005524">
    <property type="term" value="F:ATP binding"/>
    <property type="evidence" value="ECO:0007669"/>
    <property type="project" value="InterPro"/>
</dbReference>
<evidence type="ECO:0000313" key="2">
    <source>
        <dbReference type="EMBL" id="QDU31338.1"/>
    </source>
</evidence>
<dbReference type="GO" id="GO:0016787">
    <property type="term" value="F:hydrolase activity"/>
    <property type="evidence" value="ECO:0007669"/>
    <property type="project" value="InterPro"/>
</dbReference>
<sequence>MALADFRQGLTGRHALQQLTHADGRLLINLPVGVGKTELIIRIIQHISKDDTKFDAVLLMVPRNDILEEVLKRLPASVERSVLRPRPFQRCGDLNREWQSFEKSGCA</sequence>
<dbReference type="EMBL" id="CP036274">
    <property type="protein sequence ID" value="QDU31338.1"/>
    <property type="molecule type" value="Genomic_DNA"/>
</dbReference>
<organism evidence="2 3">
    <name type="scientific">Anatilimnocola aggregata</name>
    <dbReference type="NCBI Taxonomy" id="2528021"/>
    <lineage>
        <taxon>Bacteria</taxon>
        <taxon>Pseudomonadati</taxon>
        <taxon>Planctomycetota</taxon>
        <taxon>Planctomycetia</taxon>
        <taxon>Pirellulales</taxon>
        <taxon>Pirellulaceae</taxon>
        <taxon>Anatilimnocola</taxon>
    </lineage>
</organism>
<dbReference type="AlphaFoldDB" id="A0A517YM83"/>
<evidence type="ECO:0000313" key="3">
    <source>
        <dbReference type="Proteomes" id="UP000315017"/>
    </source>
</evidence>
<name>A0A517YM83_9BACT</name>
<dbReference type="InterPro" id="IPR027417">
    <property type="entry name" value="P-loop_NTPase"/>
</dbReference>
<dbReference type="Proteomes" id="UP000315017">
    <property type="component" value="Chromosome"/>
</dbReference>
<dbReference type="SUPFAM" id="SSF52540">
    <property type="entry name" value="P-loop containing nucleoside triphosphate hydrolases"/>
    <property type="match status" value="1"/>
</dbReference>
<dbReference type="InterPro" id="IPR006935">
    <property type="entry name" value="Helicase/UvrB_N"/>
</dbReference>